<comment type="caution">
    <text evidence="2">The sequence shown here is derived from an EMBL/GenBank/DDBJ whole genome shotgun (WGS) entry which is preliminary data.</text>
</comment>
<sequence length="475" mass="49843">MKKSIKYAGIAAATLLAVAPVVAPVVSSTTTVQAATATSADADAYVAAFKSSATYNKAQAAQFNTADFDKKIGATTFLSNDFFKNFLSGKDAGSLTDDNASVKFTATDSNNKELDAAGVQTALNGAKAVNFNVALSYFTEGTNTTTKNFTIALTPTSDQTSTITSLAAKFTTPYDVNYGSNTADAKAQKSTDLSLTDQSEKALLSDTNEVSEYSLGGFFNSYADALNGGTAASVGSTFTTTDGSSTEYYQPITVTVSADSALGVYLKANSNSSTYTVNGSSKTTTDNGKVGTDADGNTTLTFVRTVNVAAQSDSDWTVKDVKGIVKTNSDKAFYTLHNDADELVSNRALDKNSSWQTDKVRTNTAGDKQYRVSTHEWIPSTDVTFDGSEIDTGTTDPAGALTVTKLDKNKIINVSTSGMVYFLYNSKGVKSDTRALGGGTSWQVDKTATDAAGNTYYGVSTDEFVKVGEGVTLAN</sequence>
<gene>
    <name evidence="2" type="ORF">ACFQ42_06300</name>
</gene>
<dbReference type="RefSeq" id="WP_125677380.1">
    <property type="nucleotide sequence ID" value="NZ_JBHTOI010000039.1"/>
</dbReference>
<proteinExistence type="predicted"/>
<feature type="chain" id="PRO_5045811640" description="Surface layer protein A domain-containing protein" evidence="1">
    <location>
        <begin position="24"/>
        <end position="475"/>
    </location>
</feature>
<name>A0ABW4BT15_9LACO</name>
<reference evidence="3" key="1">
    <citation type="journal article" date="2019" name="Int. J. Syst. Evol. Microbiol.">
        <title>The Global Catalogue of Microorganisms (GCM) 10K type strain sequencing project: providing services to taxonomists for standard genome sequencing and annotation.</title>
        <authorList>
            <consortium name="The Broad Institute Genomics Platform"/>
            <consortium name="The Broad Institute Genome Sequencing Center for Infectious Disease"/>
            <person name="Wu L."/>
            <person name="Ma J."/>
        </authorList>
    </citation>
    <scope>NUCLEOTIDE SEQUENCE [LARGE SCALE GENOMIC DNA]</scope>
    <source>
        <strain evidence="3">CCM 8936</strain>
    </source>
</reference>
<protein>
    <recommendedName>
        <fullName evidence="4">Surface layer protein A domain-containing protein</fullName>
    </recommendedName>
</protein>
<keyword evidence="3" id="KW-1185">Reference proteome</keyword>
<evidence type="ECO:0008006" key="4">
    <source>
        <dbReference type="Google" id="ProtNLM"/>
    </source>
</evidence>
<evidence type="ECO:0000256" key="1">
    <source>
        <dbReference type="SAM" id="SignalP"/>
    </source>
</evidence>
<dbReference type="Proteomes" id="UP001597251">
    <property type="component" value="Unassembled WGS sequence"/>
</dbReference>
<feature type="signal peptide" evidence="1">
    <location>
        <begin position="1"/>
        <end position="23"/>
    </location>
</feature>
<organism evidence="2 3">
    <name type="scientific">Companilactobacillus keshanensis</name>
    <dbReference type="NCBI Taxonomy" id="2486003"/>
    <lineage>
        <taxon>Bacteria</taxon>
        <taxon>Bacillati</taxon>
        <taxon>Bacillota</taxon>
        <taxon>Bacilli</taxon>
        <taxon>Lactobacillales</taxon>
        <taxon>Lactobacillaceae</taxon>
        <taxon>Companilactobacillus</taxon>
    </lineage>
</organism>
<keyword evidence="1" id="KW-0732">Signal</keyword>
<evidence type="ECO:0000313" key="3">
    <source>
        <dbReference type="Proteomes" id="UP001597251"/>
    </source>
</evidence>
<dbReference type="EMBL" id="JBHTOI010000039">
    <property type="protein sequence ID" value="MFD1418344.1"/>
    <property type="molecule type" value="Genomic_DNA"/>
</dbReference>
<accession>A0ABW4BT15</accession>
<evidence type="ECO:0000313" key="2">
    <source>
        <dbReference type="EMBL" id="MFD1418344.1"/>
    </source>
</evidence>